<feature type="domain" description="NodB homology" evidence="3">
    <location>
        <begin position="61"/>
        <end position="234"/>
    </location>
</feature>
<keyword evidence="2" id="KW-0732">Signal</keyword>
<dbReference type="AlphaFoldDB" id="A0A3D9SP37"/>
<evidence type="ECO:0000256" key="1">
    <source>
        <dbReference type="ARBA" id="ARBA00004613"/>
    </source>
</evidence>
<dbReference type="PROSITE" id="PS51677">
    <property type="entry name" value="NODB"/>
    <property type="match status" value="1"/>
</dbReference>
<gene>
    <name evidence="4" type="ORF">DFJ69_3183</name>
</gene>
<dbReference type="GO" id="GO:0005576">
    <property type="term" value="C:extracellular region"/>
    <property type="evidence" value="ECO:0007669"/>
    <property type="project" value="UniProtKB-SubCell"/>
</dbReference>
<comment type="caution">
    <text evidence="4">The sequence shown here is derived from an EMBL/GenBank/DDBJ whole genome shotgun (WGS) entry which is preliminary data.</text>
</comment>
<dbReference type="EMBL" id="QTTT01000001">
    <property type="protein sequence ID" value="REE97709.1"/>
    <property type="molecule type" value="Genomic_DNA"/>
</dbReference>
<dbReference type="InterPro" id="IPR011330">
    <property type="entry name" value="Glyco_hydro/deAcase_b/a-brl"/>
</dbReference>
<dbReference type="InterPro" id="IPR002509">
    <property type="entry name" value="NODB_dom"/>
</dbReference>
<dbReference type="PANTHER" id="PTHR34216:SF3">
    <property type="entry name" value="POLY-BETA-1,6-N-ACETYL-D-GLUCOSAMINE N-DEACETYLASE"/>
    <property type="match status" value="1"/>
</dbReference>
<organism evidence="4 5">
    <name type="scientific">Thermomonospora umbrina</name>
    <dbReference type="NCBI Taxonomy" id="111806"/>
    <lineage>
        <taxon>Bacteria</taxon>
        <taxon>Bacillati</taxon>
        <taxon>Actinomycetota</taxon>
        <taxon>Actinomycetes</taxon>
        <taxon>Streptosporangiales</taxon>
        <taxon>Thermomonosporaceae</taxon>
        <taxon>Thermomonospora</taxon>
    </lineage>
</organism>
<dbReference type="Gene3D" id="3.20.20.370">
    <property type="entry name" value="Glycoside hydrolase/deacetylase"/>
    <property type="match status" value="1"/>
</dbReference>
<keyword evidence="5" id="KW-1185">Reference proteome</keyword>
<dbReference type="PANTHER" id="PTHR34216">
    <property type="match status" value="1"/>
</dbReference>
<accession>A0A3D9SP37</accession>
<dbReference type="GO" id="GO:0016810">
    <property type="term" value="F:hydrolase activity, acting on carbon-nitrogen (but not peptide) bonds"/>
    <property type="evidence" value="ECO:0007669"/>
    <property type="project" value="InterPro"/>
</dbReference>
<evidence type="ECO:0000313" key="5">
    <source>
        <dbReference type="Proteomes" id="UP000256661"/>
    </source>
</evidence>
<evidence type="ECO:0000313" key="4">
    <source>
        <dbReference type="EMBL" id="REE97709.1"/>
    </source>
</evidence>
<name>A0A3D9SP37_9ACTN</name>
<dbReference type="GO" id="GO:0005975">
    <property type="term" value="P:carbohydrate metabolic process"/>
    <property type="evidence" value="ECO:0007669"/>
    <property type="project" value="InterPro"/>
</dbReference>
<evidence type="ECO:0000256" key="2">
    <source>
        <dbReference type="ARBA" id="ARBA00022729"/>
    </source>
</evidence>
<evidence type="ECO:0000259" key="3">
    <source>
        <dbReference type="PROSITE" id="PS51677"/>
    </source>
</evidence>
<sequence length="234" mass="26508">MKPMPLILMYHSVDRVAEDPYRLTVPPELFERQMDWLRRNGMRGVSIRELRRAWHAGRARGLVGLTFDDGYADFATRAAPVLLRRGFTATVFVVAGEIGGGNAWDDGPRRALMTEDQIRCVAHTGMEIGSHGLRHVALPDVDAEDLETELVRSRSILEDVSGGPVTGFAYPYGRVARREADAVRKTGYEYGCAIWRCPFSGDHALARTYMGDRDHGLRLRAKVFRHQLRWRTRV</sequence>
<dbReference type="Proteomes" id="UP000256661">
    <property type="component" value="Unassembled WGS sequence"/>
</dbReference>
<comment type="subcellular location">
    <subcellularLocation>
        <location evidence="1">Secreted</location>
    </subcellularLocation>
</comment>
<dbReference type="CDD" id="cd10918">
    <property type="entry name" value="CE4_NodB_like_5s_6s"/>
    <property type="match status" value="1"/>
</dbReference>
<protein>
    <submittedName>
        <fullName evidence="4">Polysaccharide deacetylase</fullName>
    </submittedName>
</protein>
<dbReference type="Pfam" id="PF01522">
    <property type="entry name" value="Polysacc_deac_1"/>
    <property type="match status" value="1"/>
</dbReference>
<dbReference type="InterPro" id="IPR051398">
    <property type="entry name" value="Polysacch_Deacetylase"/>
</dbReference>
<proteinExistence type="predicted"/>
<reference evidence="4 5" key="1">
    <citation type="submission" date="2018-08" db="EMBL/GenBank/DDBJ databases">
        <title>Sequencing the genomes of 1000 actinobacteria strains.</title>
        <authorList>
            <person name="Klenk H.-P."/>
        </authorList>
    </citation>
    <scope>NUCLEOTIDE SEQUENCE [LARGE SCALE GENOMIC DNA]</scope>
    <source>
        <strain evidence="4 5">DSM 43927</strain>
    </source>
</reference>
<dbReference type="SUPFAM" id="SSF88713">
    <property type="entry name" value="Glycoside hydrolase/deacetylase"/>
    <property type="match status" value="1"/>
</dbReference>